<dbReference type="Proteomes" id="UP001237642">
    <property type="component" value="Unassembled WGS sequence"/>
</dbReference>
<reference evidence="1" key="1">
    <citation type="submission" date="2023-02" db="EMBL/GenBank/DDBJ databases">
        <title>Genome of toxic invasive species Heracleum sosnowskyi carries increased number of genes despite the absence of recent whole-genome duplications.</title>
        <authorList>
            <person name="Schelkunov M."/>
            <person name="Shtratnikova V."/>
            <person name="Makarenko M."/>
            <person name="Klepikova A."/>
            <person name="Omelchenko D."/>
            <person name="Novikova G."/>
            <person name="Obukhova E."/>
            <person name="Bogdanov V."/>
            <person name="Penin A."/>
            <person name="Logacheva M."/>
        </authorList>
    </citation>
    <scope>NUCLEOTIDE SEQUENCE</scope>
    <source>
        <strain evidence="1">Hsosn_3</strain>
        <tissue evidence="1">Leaf</tissue>
    </source>
</reference>
<accession>A0AAD8M1K9</accession>
<organism evidence="1 2">
    <name type="scientific">Heracleum sosnowskyi</name>
    <dbReference type="NCBI Taxonomy" id="360622"/>
    <lineage>
        <taxon>Eukaryota</taxon>
        <taxon>Viridiplantae</taxon>
        <taxon>Streptophyta</taxon>
        <taxon>Embryophyta</taxon>
        <taxon>Tracheophyta</taxon>
        <taxon>Spermatophyta</taxon>
        <taxon>Magnoliopsida</taxon>
        <taxon>eudicotyledons</taxon>
        <taxon>Gunneridae</taxon>
        <taxon>Pentapetalae</taxon>
        <taxon>asterids</taxon>
        <taxon>campanulids</taxon>
        <taxon>Apiales</taxon>
        <taxon>Apiaceae</taxon>
        <taxon>Apioideae</taxon>
        <taxon>apioid superclade</taxon>
        <taxon>Tordylieae</taxon>
        <taxon>Tordyliinae</taxon>
        <taxon>Heracleum</taxon>
    </lineage>
</organism>
<proteinExistence type="predicted"/>
<dbReference type="EMBL" id="JAUIZM010000011">
    <property type="protein sequence ID" value="KAK1356389.1"/>
    <property type="molecule type" value="Genomic_DNA"/>
</dbReference>
<gene>
    <name evidence="1" type="ORF">POM88_049645</name>
</gene>
<dbReference type="Gene3D" id="2.40.50.140">
    <property type="entry name" value="Nucleic acid-binding proteins"/>
    <property type="match status" value="2"/>
</dbReference>
<name>A0AAD8M1K9_9APIA</name>
<evidence type="ECO:0008006" key="3">
    <source>
        <dbReference type="Google" id="ProtNLM"/>
    </source>
</evidence>
<keyword evidence="2" id="KW-1185">Reference proteome</keyword>
<evidence type="ECO:0000313" key="1">
    <source>
        <dbReference type="EMBL" id="KAK1356389.1"/>
    </source>
</evidence>
<dbReference type="SUPFAM" id="SSF50249">
    <property type="entry name" value="Nucleic acid-binding proteins"/>
    <property type="match status" value="1"/>
</dbReference>
<reference evidence="1" key="2">
    <citation type="submission" date="2023-05" db="EMBL/GenBank/DDBJ databases">
        <authorList>
            <person name="Schelkunov M.I."/>
        </authorList>
    </citation>
    <scope>NUCLEOTIDE SEQUENCE</scope>
    <source>
        <strain evidence="1">Hsosn_3</strain>
        <tissue evidence="1">Leaf</tissue>
    </source>
</reference>
<dbReference type="AlphaFoldDB" id="A0AAD8M1K9"/>
<evidence type="ECO:0000313" key="2">
    <source>
        <dbReference type="Proteomes" id="UP001237642"/>
    </source>
</evidence>
<comment type="caution">
    <text evidence="1">The sequence shown here is derived from an EMBL/GenBank/DDBJ whole genome shotgun (WGS) entry which is preliminary data.</text>
</comment>
<sequence length="285" mass="33207">MSTNRYENLSNLKTGRYDYKIKVRVIRFWKVVTRTGEELKCFNKTRIHAFILRNDKQLIFSKDTKIEDTKDKANQIQEDAFDFYDHSEVMALTKQTTYLADVVGIIKSNFKGINKLHNRLGKDQCQAKFTITDGKSNIKVTFWDRYVEFFAKTMSETVETPVIIIIATCKVGLWNGMSKNEEFLKKIFEKLGRKMAEMRKIEDIKNLGKEAIEAQVLTHLRIQTVEETEMCYSNYCTTCKNKTQMVDEYLFCYNCKRIVPHAEKKFEQTMLAANDTGGIKIVLGD</sequence>
<protein>
    <recommendedName>
        <fullName evidence="3">Replication protein</fullName>
    </recommendedName>
</protein>
<dbReference type="InterPro" id="IPR012340">
    <property type="entry name" value="NA-bd_OB-fold"/>
</dbReference>